<protein>
    <submittedName>
        <fullName evidence="7">Class I SAM-dependent RNA methyltransferase</fullName>
        <ecNumber evidence="7">2.1.1.-</ecNumber>
    </submittedName>
</protein>
<evidence type="ECO:0000313" key="7">
    <source>
        <dbReference type="EMBL" id="MFD2255083.1"/>
    </source>
</evidence>
<dbReference type="Proteomes" id="UP001597375">
    <property type="component" value="Unassembled WGS sequence"/>
</dbReference>
<feature type="binding site" evidence="4">
    <location>
        <position position="239"/>
    </location>
    <ligand>
        <name>S-adenosyl-L-methionine</name>
        <dbReference type="ChEBI" id="CHEBI:59789"/>
    </ligand>
</feature>
<comment type="caution">
    <text evidence="7">The sequence shown here is derived from an EMBL/GenBank/DDBJ whole genome shotgun (WGS) entry which is preliminary data.</text>
</comment>
<evidence type="ECO:0000256" key="5">
    <source>
        <dbReference type="PROSITE-ProRule" id="PRU10015"/>
    </source>
</evidence>
<dbReference type="InterPro" id="IPR002792">
    <property type="entry name" value="TRAM_dom"/>
</dbReference>
<dbReference type="InterPro" id="IPR012340">
    <property type="entry name" value="NA-bd_OB-fold"/>
</dbReference>
<evidence type="ECO:0000256" key="3">
    <source>
        <dbReference type="ARBA" id="ARBA00022691"/>
    </source>
</evidence>
<keyword evidence="1 4" id="KW-0489">Methyltransferase</keyword>
<dbReference type="PANTHER" id="PTHR11061:SF30">
    <property type="entry name" value="TRNA (URACIL(54)-C(5))-METHYLTRANSFERASE"/>
    <property type="match status" value="1"/>
</dbReference>
<dbReference type="PROSITE" id="PS51687">
    <property type="entry name" value="SAM_MT_RNA_M5U"/>
    <property type="match status" value="1"/>
</dbReference>
<evidence type="ECO:0000256" key="1">
    <source>
        <dbReference type="ARBA" id="ARBA00022603"/>
    </source>
</evidence>
<evidence type="ECO:0000256" key="2">
    <source>
        <dbReference type="ARBA" id="ARBA00022679"/>
    </source>
</evidence>
<accession>A0ABW5D1Z6</accession>
<sequence length="407" mass="45523">MHQRPPKKFVPKPFEYHQEIELKIDSLTNLGSGVGRVDGWVVFVPYALPGETVITRIFRNDKNHSQGDLVRIVEASPDRVEPGCPVFGRCGGCQYQHLAYDKQLAWKTRQIRELFKHMAGEEREVNFCESSDQIWNYRSKITPHFDKPKDGVIAEIGFLEVGRRNSLVNVENCPIAMKEINDALPAVHADLRANAKQFKRGATVLLRATAGRVERNPKAIAREEVGDVKFDFVAGEFFQNNPFILPKFTEYVGEKALAGGAGYLVDAYCGAGLFGLTLATRFKKVMGVEVNEAGAAWAGNNVKLNNFDNVSILQASAEAIFEKIDTPAAETAVVIDPPRKGCTPEFLEQLVNFGPERVIYVSCDPATQVRDYKFLRDSGYMLEEVQPFDLFPHTRHVESVMVLVKSV</sequence>
<feature type="domain" description="TRAM" evidence="6">
    <location>
        <begin position="13"/>
        <end position="71"/>
    </location>
</feature>
<dbReference type="InterPro" id="IPR030391">
    <property type="entry name" value="MeTrfase_TrmA_CS"/>
</dbReference>
<dbReference type="RefSeq" id="WP_386817745.1">
    <property type="nucleotide sequence ID" value="NZ_JBHUIT010000001.1"/>
</dbReference>
<dbReference type="EC" id="2.1.1.-" evidence="7"/>
<dbReference type="CDD" id="cd02440">
    <property type="entry name" value="AdoMet_MTases"/>
    <property type="match status" value="1"/>
</dbReference>
<feature type="active site" evidence="5">
    <location>
        <position position="363"/>
    </location>
</feature>
<dbReference type="Pfam" id="PF05958">
    <property type="entry name" value="tRNA_U5-meth_tr"/>
    <property type="match status" value="1"/>
</dbReference>
<evidence type="ECO:0000313" key="8">
    <source>
        <dbReference type="Proteomes" id="UP001597375"/>
    </source>
</evidence>
<keyword evidence="8" id="KW-1185">Reference proteome</keyword>
<evidence type="ECO:0000256" key="4">
    <source>
        <dbReference type="PROSITE-ProRule" id="PRU01024"/>
    </source>
</evidence>
<feature type="binding site" evidence="4">
    <location>
        <position position="289"/>
    </location>
    <ligand>
        <name>S-adenosyl-L-methionine</name>
        <dbReference type="ChEBI" id="CHEBI:59789"/>
    </ligand>
</feature>
<dbReference type="GO" id="GO:0032259">
    <property type="term" value="P:methylation"/>
    <property type="evidence" value="ECO:0007669"/>
    <property type="project" value="UniProtKB-KW"/>
</dbReference>
<comment type="similarity">
    <text evidence="4">Belongs to the class I-like SAM-binding methyltransferase superfamily. RNA M5U methyltransferase family.</text>
</comment>
<dbReference type="SUPFAM" id="SSF50249">
    <property type="entry name" value="Nucleic acid-binding proteins"/>
    <property type="match status" value="1"/>
</dbReference>
<dbReference type="InterPro" id="IPR025795">
    <property type="entry name" value="tRNA_(uracil-5-)_MeTrfase"/>
</dbReference>
<dbReference type="Gene3D" id="3.40.50.150">
    <property type="entry name" value="Vaccinia Virus protein VP39"/>
    <property type="match status" value="2"/>
</dbReference>
<feature type="active site" description="Nucleophile" evidence="4">
    <location>
        <position position="363"/>
    </location>
</feature>
<evidence type="ECO:0000259" key="6">
    <source>
        <dbReference type="PROSITE" id="PS50926"/>
    </source>
</evidence>
<dbReference type="GO" id="GO:0008168">
    <property type="term" value="F:methyltransferase activity"/>
    <property type="evidence" value="ECO:0007669"/>
    <property type="project" value="UniProtKB-KW"/>
</dbReference>
<dbReference type="EMBL" id="JBHUIT010000001">
    <property type="protein sequence ID" value="MFD2255083.1"/>
    <property type="molecule type" value="Genomic_DNA"/>
</dbReference>
<keyword evidence="2 4" id="KW-0808">Transferase</keyword>
<dbReference type="PROSITE" id="PS01230">
    <property type="entry name" value="TRMA_1"/>
    <property type="match status" value="1"/>
</dbReference>
<dbReference type="PROSITE" id="PS01231">
    <property type="entry name" value="TRMA_2"/>
    <property type="match status" value="1"/>
</dbReference>
<name>A0ABW5D1Z6_9BACT</name>
<dbReference type="SUPFAM" id="SSF53335">
    <property type="entry name" value="S-adenosyl-L-methionine-dependent methyltransferases"/>
    <property type="match status" value="1"/>
</dbReference>
<gene>
    <name evidence="7" type="ORF">ACFSSA_00205</name>
</gene>
<feature type="binding site" evidence="4">
    <location>
        <position position="268"/>
    </location>
    <ligand>
        <name>S-adenosyl-L-methionine</name>
        <dbReference type="ChEBI" id="CHEBI:59789"/>
    </ligand>
</feature>
<dbReference type="InterPro" id="IPR030390">
    <property type="entry name" value="MeTrfase_TrmA_AS"/>
</dbReference>
<reference evidence="8" key="1">
    <citation type="journal article" date="2019" name="Int. J. Syst. Evol. Microbiol.">
        <title>The Global Catalogue of Microorganisms (GCM) 10K type strain sequencing project: providing services to taxonomists for standard genome sequencing and annotation.</title>
        <authorList>
            <consortium name="The Broad Institute Genomics Platform"/>
            <consortium name="The Broad Institute Genome Sequencing Center for Infectious Disease"/>
            <person name="Wu L."/>
            <person name="Ma J."/>
        </authorList>
    </citation>
    <scope>NUCLEOTIDE SEQUENCE [LARGE SCALE GENOMIC DNA]</scope>
    <source>
        <strain evidence="8">CGMCC 4.7106</strain>
    </source>
</reference>
<dbReference type="InterPro" id="IPR010280">
    <property type="entry name" value="U5_MeTrfase_fam"/>
</dbReference>
<dbReference type="Pfam" id="PF01938">
    <property type="entry name" value="TRAM"/>
    <property type="match status" value="1"/>
</dbReference>
<dbReference type="PROSITE" id="PS51622">
    <property type="entry name" value="SAM_MT_RNA_M5U_2"/>
    <property type="match status" value="1"/>
</dbReference>
<dbReference type="PANTHER" id="PTHR11061">
    <property type="entry name" value="RNA M5U METHYLTRANSFERASE"/>
    <property type="match status" value="1"/>
</dbReference>
<dbReference type="Gene3D" id="2.40.50.140">
    <property type="entry name" value="Nucleic acid-binding proteins"/>
    <property type="match status" value="1"/>
</dbReference>
<dbReference type="PROSITE" id="PS50926">
    <property type="entry name" value="TRAM"/>
    <property type="match status" value="1"/>
</dbReference>
<dbReference type="InterPro" id="IPR029063">
    <property type="entry name" value="SAM-dependent_MTases_sf"/>
</dbReference>
<organism evidence="7 8">
    <name type="scientific">Luteolibacter algae</name>
    <dbReference type="NCBI Taxonomy" id="454151"/>
    <lineage>
        <taxon>Bacteria</taxon>
        <taxon>Pseudomonadati</taxon>
        <taxon>Verrucomicrobiota</taxon>
        <taxon>Verrucomicrobiia</taxon>
        <taxon>Verrucomicrobiales</taxon>
        <taxon>Verrucomicrobiaceae</taxon>
        <taxon>Luteolibacter</taxon>
    </lineage>
</organism>
<proteinExistence type="inferred from homology"/>
<feature type="binding site" evidence="4">
    <location>
        <position position="336"/>
    </location>
    <ligand>
        <name>S-adenosyl-L-methionine</name>
        <dbReference type="ChEBI" id="CHEBI:59789"/>
    </ligand>
</feature>
<keyword evidence="3 4" id="KW-0949">S-adenosyl-L-methionine</keyword>